<reference evidence="3 4" key="1">
    <citation type="submission" date="2017-09" db="EMBL/GenBank/DDBJ databases">
        <title>Bacterial strain isolated from the female urinary microbiota.</title>
        <authorList>
            <person name="Thomas-White K."/>
            <person name="Kumar N."/>
            <person name="Forster S."/>
            <person name="Putonti C."/>
            <person name="Lawley T."/>
            <person name="Wolfe A.J."/>
        </authorList>
    </citation>
    <scope>NUCLEOTIDE SEQUENCE [LARGE SCALE GENOMIC DNA]</scope>
    <source>
        <strain evidence="3 4">UMB0683</strain>
    </source>
</reference>
<evidence type="ECO:0000313" key="3">
    <source>
        <dbReference type="EMBL" id="PMB81928.1"/>
    </source>
</evidence>
<evidence type="ECO:0000259" key="2">
    <source>
        <dbReference type="Pfam" id="PF06458"/>
    </source>
</evidence>
<organism evidence="3 4">
    <name type="scientific">Limosilactobacillus pontis</name>
    <dbReference type="NCBI Taxonomy" id="35787"/>
    <lineage>
        <taxon>Bacteria</taxon>
        <taxon>Bacillati</taxon>
        <taxon>Bacillota</taxon>
        <taxon>Bacilli</taxon>
        <taxon>Lactobacillales</taxon>
        <taxon>Lactobacillaceae</taxon>
        <taxon>Limosilactobacillus</taxon>
    </lineage>
</organism>
<keyword evidence="1" id="KW-0677">Repeat</keyword>
<sequence>MFEQFKTGNPIWVYYVDIDSDANLIVPQLLRGRLGEEYQVDQKKFPNYDFVKSTGELSGTFDMTQRNVKLFYRKHSWGEVQDIDMYLALDAPTVIYDTVAGMPVGQPLPQGITIKAFQRVATKDGEFWYEIGSDQWIKYEKMHVVDNPFGNKEKIPSRLANQLTVLRLNNVKATIDYIPGKSVDVYDAPYGNPVDKVADGQSVTLIGKLSDNDQLTWYEIGPKKYVSGNYVKIEEEE</sequence>
<proteinExistence type="predicted"/>
<accession>A0A2J6NKT3</accession>
<feature type="domain" description="MucBP" evidence="2">
    <location>
        <begin position="10"/>
        <end position="73"/>
    </location>
</feature>
<dbReference type="Gene3D" id="3.10.20.320">
    <property type="entry name" value="Putative peptidoglycan bound protein (lpxtg motif)"/>
    <property type="match status" value="1"/>
</dbReference>
<dbReference type="AlphaFoldDB" id="A0A2J6NKT3"/>
<name>A0A2J6NKT3_9LACO</name>
<dbReference type="OrthoDB" id="2329985at2"/>
<dbReference type="InterPro" id="IPR009459">
    <property type="entry name" value="MucBP_dom"/>
</dbReference>
<gene>
    <name evidence="3" type="ORF">CK797_08600</name>
</gene>
<dbReference type="Pfam" id="PF06458">
    <property type="entry name" value="MucBP"/>
    <property type="match status" value="1"/>
</dbReference>
<dbReference type="EMBL" id="PNFV01000014">
    <property type="protein sequence ID" value="PMB81928.1"/>
    <property type="molecule type" value="Genomic_DNA"/>
</dbReference>
<evidence type="ECO:0000256" key="1">
    <source>
        <dbReference type="ARBA" id="ARBA00022737"/>
    </source>
</evidence>
<dbReference type="RefSeq" id="WP_104689329.1">
    <property type="nucleotide sequence ID" value="NZ_JBKTHY010000015.1"/>
</dbReference>
<evidence type="ECO:0000313" key="4">
    <source>
        <dbReference type="Proteomes" id="UP000239920"/>
    </source>
</evidence>
<comment type="caution">
    <text evidence="3">The sequence shown here is derived from an EMBL/GenBank/DDBJ whole genome shotgun (WGS) entry which is preliminary data.</text>
</comment>
<protein>
    <recommendedName>
        <fullName evidence="2">MucBP domain-containing protein</fullName>
    </recommendedName>
</protein>
<dbReference type="Proteomes" id="UP000239920">
    <property type="component" value="Unassembled WGS sequence"/>
</dbReference>